<name>A0A9X4J1A8_9VIBR</name>
<reference evidence="1" key="1">
    <citation type="submission" date="2022-02" db="EMBL/GenBank/DDBJ databases">
        <title>Emergence and expansion in Europe of a Vibrio aestuarianus clonal complex pathogenic for oysters.</title>
        <authorList>
            <person name="Mesnil A."/>
            <person name="Travers M.-A."/>
        </authorList>
    </citation>
    <scope>NUCLEOTIDE SEQUENCE</scope>
    <source>
        <strain evidence="1">151-ITT-15-cp-1</strain>
    </source>
</reference>
<dbReference type="Proteomes" id="UP001140973">
    <property type="component" value="Unassembled WGS sequence"/>
</dbReference>
<evidence type="ECO:0000313" key="1">
    <source>
        <dbReference type="EMBL" id="MDE1358382.1"/>
    </source>
</evidence>
<organism evidence="1 2">
    <name type="scientific">Vibrio aestuarianus</name>
    <dbReference type="NCBI Taxonomy" id="28171"/>
    <lineage>
        <taxon>Bacteria</taxon>
        <taxon>Pseudomonadati</taxon>
        <taxon>Pseudomonadota</taxon>
        <taxon>Gammaproteobacteria</taxon>
        <taxon>Vibrionales</taxon>
        <taxon>Vibrionaceae</taxon>
        <taxon>Vibrio</taxon>
    </lineage>
</organism>
<evidence type="ECO:0000313" key="2">
    <source>
        <dbReference type="Proteomes" id="UP001140973"/>
    </source>
</evidence>
<comment type="caution">
    <text evidence="1">The sequence shown here is derived from an EMBL/GenBank/DDBJ whole genome shotgun (WGS) entry which is preliminary data.</text>
</comment>
<accession>A0A9X4J1A8</accession>
<protein>
    <submittedName>
        <fullName evidence="1">Uncharacterized protein</fullName>
    </submittedName>
</protein>
<proteinExistence type="predicted"/>
<sequence length="108" mass="11914">MSELIEKGKVSYSMIIQNDDALAHILSEAVSRLQKIRSANKKAGGLIVASSIEHARYIDSILREDFNQSTSIVTYREQNAQDLIPNSTAKCDTRQYQAASAISLKTIA</sequence>
<dbReference type="AlphaFoldDB" id="A0A9X4J1A8"/>
<gene>
    <name evidence="1" type="ORF">L9W73_13850</name>
</gene>
<dbReference type="EMBL" id="JAKNAP010000059">
    <property type="protein sequence ID" value="MDE1358382.1"/>
    <property type="molecule type" value="Genomic_DNA"/>
</dbReference>
<feature type="non-terminal residue" evidence="1">
    <location>
        <position position="108"/>
    </location>
</feature>